<evidence type="ECO:0000256" key="8">
    <source>
        <dbReference type="ARBA" id="ARBA00023125"/>
    </source>
</evidence>
<keyword evidence="7" id="KW-0067">ATP-binding</keyword>
<dbReference type="RefSeq" id="WP_072872652.1">
    <property type="nucleotide sequence ID" value="NZ_FRAF01000001.1"/>
</dbReference>
<name>A0A1M6K567_9BACL</name>
<organism evidence="13 14">
    <name type="scientific">Alicyclobacillus tolerans</name>
    <dbReference type="NCBI Taxonomy" id="90970"/>
    <lineage>
        <taxon>Bacteria</taxon>
        <taxon>Bacillati</taxon>
        <taxon>Bacillota</taxon>
        <taxon>Bacilli</taxon>
        <taxon>Bacillales</taxon>
        <taxon>Alicyclobacillaceae</taxon>
        <taxon>Alicyclobacillus</taxon>
    </lineage>
</organism>
<dbReference type="AlphaFoldDB" id="A0A1M6K567"/>
<dbReference type="GO" id="GO:0005524">
    <property type="term" value="F:ATP binding"/>
    <property type="evidence" value="ECO:0007669"/>
    <property type="project" value="UniProtKB-KW"/>
</dbReference>
<keyword evidence="9" id="KW-0234">DNA repair</keyword>
<feature type="domain" description="ATP-dependent helicase/deoxyribonuclease subunit B N-terminal" evidence="12">
    <location>
        <begin position="8"/>
        <end position="245"/>
    </location>
</feature>
<feature type="domain" description="UvrD-like helicase C-terminal" evidence="11">
    <location>
        <begin position="317"/>
        <end position="626"/>
    </location>
</feature>
<evidence type="ECO:0000256" key="4">
    <source>
        <dbReference type="ARBA" id="ARBA00022801"/>
    </source>
</evidence>
<evidence type="ECO:0000256" key="9">
    <source>
        <dbReference type="ARBA" id="ARBA00023204"/>
    </source>
</evidence>
<feature type="domain" description="PD-(D/E)XK endonuclease-like" evidence="10">
    <location>
        <begin position="783"/>
        <end position="1127"/>
    </location>
</feature>
<dbReference type="Gene3D" id="3.40.50.300">
    <property type="entry name" value="P-loop containing nucleotide triphosphate hydrolases"/>
    <property type="match status" value="4"/>
</dbReference>
<dbReference type="GO" id="GO:0006281">
    <property type="term" value="P:DNA repair"/>
    <property type="evidence" value="ECO:0007669"/>
    <property type="project" value="UniProtKB-KW"/>
</dbReference>
<dbReference type="InterPro" id="IPR014017">
    <property type="entry name" value="DNA_helicase_UvrD-like_C"/>
</dbReference>
<keyword evidence="2" id="KW-0547">Nucleotide-binding</keyword>
<dbReference type="Pfam" id="PF13361">
    <property type="entry name" value="UvrD_C"/>
    <property type="match status" value="1"/>
</dbReference>
<keyword evidence="6" id="KW-0269">Exonuclease</keyword>
<evidence type="ECO:0000256" key="3">
    <source>
        <dbReference type="ARBA" id="ARBA00022763"/>
    </source>
</evidence>
<gene>
    <name evidence="13" type="ORF">SAMN05443507_101150</name>
</gene>
<dbReference type="Pfam" id="PF21445">
    <property type="entry name" value="ADDB_N"/>
    <property type="match status" value="1"/>
</dbReference>
<keyword evidence="3" id="KW-0227">DNA damage</keyword>
<dbReference type="SUPFAM" id="SSF52540">
    <property type="entry name" value="P-loop containing nucleoside triphosphate hydrolases"/>
    <property type="match status" value="1"/>
</dbReference>
<evidence type="ECO:0000256" key="2">
    <source>
        <dbReference type="ARBA" id="ARBA00022741"/>
    </source>
</evidence>
<keyword evidence="4" id="KW-0378">Hydrolase</keyword>
<accession>A0A1M6K567</accession>
<dbReference type="GO" id="GO:0004527">
    <property type="term" value="F:exonuclease activity"/>
    <property type="evidence" value="ECO:0007669"/>
    <property type="project" value="UniProtKB-KW"/>
</dbReference>
<dbReference type="OrthoDB" id="9758506at2"/>
<dbReference type="Gene3D" id="3.90.320.10">
    <property type="match status" value="1"/>
</dbReference>
<evidence type="ECO:0000259" key="10">
    <source>
        <dbReference type="Pfam" id="PF12705"/>
    </source>
</evidence>
<keyword evidence="14" id="KW-1185">Reference proteome</keyword>
<reference evidence="14" key="1">
    <citation type="submission" date="2016-11" db="EMBL/GenBank/DDBJ databases">
        <authorList>
            <person name="Varghese N."/>
            <person name="Submissions S."/>
        </authorList>
    </citation>
    <scope>NUCLEOTIDE SEQUENCE [LARGE SCALE GENOMIC DNA]</scope>
    <source>
        <strain evidence="14">USBA-503</strain>
    </source>
</reference>
<dbReference type="GO" id="GO:0004386">
    <property type="term" value="F:helicase activity"/>
    <property type="evidence" value="ECO:0007669"/>
    <property type="project" value="UniProtKB-KW"/>
</dbReference>
<evidence type="ECO:0000256" key="6">
    <source>
        <dbReference type="ARBA" id="ARBA00022839"/>
    </source>
</evidence>
<evidence type="ECO:0000256" key="5">
    <source>
        <dbReference type="ARBA" id="ARBA00022806"/>
    </source>
</evidence>
<dbReference type="STRING" id="1830138.SAMN05443507_101150"/>
<dbReference type="InterPro" id="IPR038726">
    <property type="entry name" value="PDDEXK_AddAB-type"/>
</dbReference>
<protein>
    <submittedName>
        <fullName evidence="13">DNA helicase/exodeoxyribonuclease V, subunit B</fullName>
    </submittedName>
</protein>
<evidence type="ECO:0000259" key="12">
    <source>
        <dbReference type="Pfam" id="PF21445"/>
    </source>
</evidence>
<keyword evidence="8" id="KW-0238">DNA-binding</keyword>
<evidence type="ECO:0000313" key="13">
    <source>
        <dbReference type="EMBL" id="SHJ54067.1"/>
    </source>
</evidence>
<sequence>MTTIELWIGPAGSGKTEELARVAAEQQNQFPFGPPVYWITPTAVAFVAEQQLLSTVKAATRVQVLPWERFVETLFLRSGKKPPRFNQTGRRLLLRQVYEQVAPSLHLLRRVQPSISYLDAILAVFEELTAYGAPLHRMDGWLESAATELASVSHRGMRQRGQLLLDKLRELTILYRGYQSALNHLGETQFSEVIPLIKEASWIQGGKFYFDGFLEWTPAMLAVLQELAEKADDIVITLQGDERFFLSKEVQAELDKVRKGEIPLHSLMDTLLSMPEETAWQWLNLRSLLLMEDAFTAERVRFRFFSDKAENRLGEVMSYNSVAEELYAVAGRILQLAVEKDANFSDIAVVLPRMDEYQAQLERIFSLFQIPYNLDVFSKLSSHPLVRYLISSLQCFQYDFSYESMLNWGPAEFSGMSDEMLDRLKSYIETYRVSGQDIWFCSEPWRFASFRESVNREDFAAQEDARMDELRRRVVERLTPLAVFRQAELTPHQAALAIWDFLNTSGAGSVMAQWITEPKSTEELQVASQHEQAWDKLISLLDNLHVLSTEHPISNSSLQTILLTHLQEEPLAGIPAGLNRVLVTTYERARSWRKPYVFVLGCHQKNLPAQRDKQKLLQDEDRLLFYQLFHHSLGWTSKEQRMASQEEAYQLMTRASCKTTFTWSRFTEDGSETSLSNYLHPAFCKAYCHLQIGVTKAEKEHADVVQTIWLTPNAAQERLFRELSAASHGESIGSLPSLLEWYIQQSPDGETEKWQGFRFQLASKNLPEELMEKLCGSVLETNAHAIESYYACPYQHFSRFILRLPEPRLSLSRDARERGNLLHEVLSVYTQKFTKSPELWQSLTREQSLFFMEETLQQVLHTALYSVWESEPLKQANLPHIRKVLELVAELQSEASKYSSFRPVLSEASFGMPNEAGSIISPLQIVDEQGRLTKIRGRVDRVEVDPARQLFRVIDFKTGKKKMDFNLFFHGLQLQLPLYGLVLEKASQDWWSEPLSLAALHYQPLHVESKLLWVPEDTAKARQSMIQSLRSSGWIKGDKKVVEALDRRLMQGAATPLFTKVMTKKEEFDQRAPIFLENMWDWMKEHAIEKVSAFSREVRQGSVAVTPYRLPGGQMACRYCNFQPLCHFEPHHHGNVVRRLSQVTKSSFFLDENQQVLGKESEAD</sequence>
<keyword evidence="1" id="KW-0540">Nuclease</keyword>
<evidence type="ECO:0000256" key="7">
    <source>
        <dbReference type="ARBA" id="ARBA00022840"/>
    </source>
</evidence>
<dbReference type="Proteomes" id="UP000184016">
    <property type="component" value="Unassembled WGS sequence"/>
</dbReference>
<evidence type="ECO:0000259" key="11">
    <source>
        <dbReference type="Pfam" id="PF13361"/>
    </source>
</evidence>
<dbReference type="InterPro" id="IPR011604">
    <property type="entry name" value="PDDEXK-like_dom_sf"/>
</dbReference>
<dbReference type="PANTHER" id="PTHR30591:SF1">
    <property type="entry name" value="RECBCD ENZYME SUBUNIT RECC"/>
    <property type="match status" value="1"/>
</dbReference>
<dbReference type="GO" id="GO:0006310">
    <property type="term" value="P:DNA recombination"/>
    <property type="evidence" value="ECO:0007669"/>
    <property type="project" value="TreeGrafter"/>
</dbReference>
<proteinExistence type="predicted"/>
<dbReference type="EMBL" id="FRAF01000001">
    <property type="protein sequence ID" value="SHJ54067.1"/>
    <property type="molecule type" value="Genomic_DNA"/>
</dbReference>
<dbReference type="InterPro" id="IPR049035">
    <property type="entry name" value="ADDB_N"/>
</dbReference>
<evidence type="ECO:0000256" key="1">
    <source>
        <dbReference type="ARBA" id="ARBA00022722"/>
    </source>
</evidence>
<dbReference type="InterPro" id="IPR027417">
    <property type="entry name" value="P-loop_NTPase"/>
</dbReference>
<dbReference type="Pfam" id="PF12705">
    <property type="entry name" value="PDDEXK_1"/>
    <property type="match status" value="1"/>
</dbReference>
<dbReference type="GO" id="GO:0003677">
    <property type="term" value="F:DNA binding"/>
    <property type="evidence" value="ECO:0007669"/>
    <property type="project" value="UniProtKB-KW"/>
</dbReference>
<keyword evidence="5 13" id="KW-0347">Helicase</keyword>
<evidence type="ECO:0000313" key="14">
    <source>
        <dbReference type="Proteomes" id="UP000184016"/>
    </source>
</evidence>
<dbReference type="PANTHER" id="PTHR30591">
    <property type="entry name" value="RECBCD ENZYME SUBUNIT RECC"/>
    <property type="match status" value="1"/>
</dbReference>